<dbReference type="PANTHER" id="PTHR43017">
    <property type="entry name" value="GALACTOSIDE O-ACETYLTRANSFERASE"/>
    <property type="match status" value="1"/>
</dbReference>
<evidence type="ECO:0000256" key="5">
    <source>
        <dbReference type="RuleBase" id="RU367021"/>
    </source>
</evidence>
<dbReference type="Pfam" id="PF12464">
    <property type="entry name" value="Mac"/>
    <property type="match status" value="1"/>
</dbReference>
<dbReference type="InterPro" id="IPR001451">
    <property type="entry name" value="Hexapep"/>
</dbReference>
<evidence type="ECO:0000256" key="4">
    <source>
        <dbReference type="ARBA" id="ARBA00023315"/>
    </source>
</evidence>
<accession>A0A1C6GUZ6</accession>
<evidence type="ECO:0000256" key="3">
    <source>
        <dbReference type="ARBA" id="ARBA00022737"/>
    </source>
</evidence>
<dbReference type="Gene3D" id="2.160.10.10">
    <property type="entry name" value="Hexapeptide repeat proteins"/>
    <property type="match status" value="1"/>
</dbReference>
<dbReference type="EMBL" id="FMHG01000001">
    <property type="protein sequence ID" value="SCJ49053.1"/>
    <property type="molecule type" value="Genomic_DNA"/>
</dbReference>
<dbReference type="InterPro" id="IPR024688">
    <property type="entry name" value="Mac_dom"/>
</dbReference>
<reference evidence="7" key="1">
    <citation type="submission" date="2015-09" db="EMBL/GenBank/DDBJ databases">
        <authorList>
            <consortium name="Pathogen Informatics"/>
        </authorList>
    </citation>
    <scope>NUCLEOTIDE SEQUENCE</scope>
    <source>
        <strain evidence="7">2789STDY5834896</strain>
    </source>
</reference>
<evidence type="ECO:0000259" key="6">
    <source>
        <dbReference type="Pfam" id="PF12464"/>
    </source>
</evidence>
<evidence type="ECO:0000256" key="2">
    <source>
        <dbReference type="ARBA" id="ARBA00022679"/>
    </source>
</evidence>
<keyword evidence="4 5" id="KW-0012">Acyltransferase</keyword>
<dbReference type="FunFam" id="2.160.10.10:FF:000025">
    <property type="entry name" value="Hexapeptide-repeat containing-acetyltransferase"/>
    <property type="match status" value="1"/>
</dbReference>
<dbReference type="EC" id="2.3.1.-" evidence="5"/>
<dbReference type="AlphaFoldDB" id="A0A1C6GUZ6"/>
<dbReference type="SUPFAM" id="SSF51161">
    <property type="entry name" value="Trimeric LpxA-like enzymes"/>
    <property type="match status" value="1"/>
</dbReference>
<dbReference type="GO" id="GO:0008870">
    <property type="term" value="F:galactoside O-acetyltransferase activity"/>
    <property type="evidence" value="ECO:0007669"/>
    <property type="project" value="TreeGrafter"/>
</dbReference>
<dbReference type="InterPro" id="IPR018357">
    <property type="entry name" value="Hexapep_transf_CS"/>
</dbReference>
<dbReference type="PANTHER" id="PTHR43017:SF1">
    <property type="entry name" value="ACETYLTRANSFERASE YJL218W-RELATED"/>
    <property type="match status" value="1"/>
</dbReference>
<dbReference type="InterPro" id="IPR011004">
    <property type="entry name" value="Trimer_LpxA-like_sf"/>
</dbReference>
<dbReference type="PROSITE" id="PS00101">
    <property type="entry name" value="HEXAPEP_TRANSFERASES"/>
    <property type="match status" value="1"/>
</dbReference>
<proteinExistence type="inferred from homology"/>
<organism evidence="7">
    <name type="scientific">uncultured Anaerotruncus sp</name>
    <dbReference type="NCBI Taxonomy" id="905011"/>
    <lineage>
        <taxon>Bacteria</taxon>
        <taxon>Bacillati</taxon>
        <taxon>Bacillota</taxon>
        <taxon>Clostridia</taxon>
        <taxon>Eubacteriales</taxon>
        <taxon>Oscillospiraceae</taxon>
        <taxon>Anaerotruncus</taxon>
        <taxon>environmental samples</taxon>
    </lineage>
</organism>
<gene>
    <name evidence="7" type="primary">lacA</name>
    <name evidence="7" type="ORF">SAMEA3545359_00551</name>
</gene>
<protein>
    <recommendedName>
        <fullName evidence="5">Acetyltransferase</fullName>
        <ecNumber evidence="5">2.3.1.-</ecNumber>
    </recommendedName>
</protein>
<feature type="domain" description="Maltose/galactoside acetyltransferase" evidence="6">
    <location>
        <begin position="22"/>
        <end position="56"/>
    </location>
</feature>
<dbReference type="Pfam" id="PF00132">
    <property type="entry name" value="Hexapep"/>
    <property type="match status" value="1"/>
</dbReference>
<sequence length="202" mass="22628">MAYNDKVKLDNYYHYVEPWWQDAYRASQLTYDYNLTRITEVQKRDEILRDLFAKVGEEPLIEPPFHCDRGFFTTIGNNFYANFGFTLLDSGEVVIGDDVQIGPNVTICTASHPVHPEERIQGGIINEPVHIGNNVWIGAHVFIGPGVHIGDNAVIGAGSIVIRDIPANTVAVGNPCRVLRQITDADRMDEKTRQNYVGNADL</sequence>
<evidence type="ECO:0000256" key="1">
    <source>
        <dbReference type="ARBA" id="ARBA00007274"/>
    </source>
</evidence>
<comment type="similarity">
    <text evidence="1 5">Belongs to the transferase hexapeptide repeat family.</text>
</comment>
<keyword evidence="3" id="KW-0677">Repeat</keyword>
<name>A0A1C6GUZ6_9FIRM</name>
<evidence type="ECO:0000313" key="7">
    <source>
        <dbReference type="EMBL" id="SCJ49053.1"/>
    </source>
</evidence>
<keyword evidence="2 5" id="KW-0808">Transferase</keyword>
<dbReference type="InterPro" id="IPR039369">
    <property type="entry name" value="LacA-like"/>
</dbReference>
<dbReference type="CDD" id="cd03357">
    <property type="entry name" value="LbH_MAT_GAT"/>
    <property type="match status" value="1"/>
</dbReference>